<name>A0A5D3KQ82_9BRAD</name>
<dbReference type="RefSeq" id="WP_148770541.1">
    <property type="nucleotide sequence ID" value="NZ_VSSS01000006.1"/>
</dbReference>
<comment type="caution">
    <text evidence="1">The sequence shown here is derived from an EMBL/GenBank/DDBJ whole genome shotgun (WGS) entry which is preliminary data.</text>
</comment>
<dbReference type="OrthoDB" id="8245687at2"/>
<gene>
    <name evidence="1" type="ORF">FXB40_01935</name>
</gene>
<organism evidence="1 2">
    <name type="scientific">Bradyrhizobium rifense</name>
    <dbReference type="NCBI Taxonomy" id="515499"/>
    <lineage>
        <taxon>Bacteria</taxon>
        <taxon>Pseudomonadati</taxon>
        <taxon>Pseudomonadota</taxon>
        <taxon>Alphaproteobacteria</taxon>
        <taxon>Hyphomicrobiales</taxon>
        <taxon>Nitrobacteraceae</taxon>
        <taxon>Bradyrhizobium</taxon>
    </lineage>
</organism>
<evidence type="ECO:0000313" key="1">
    <source>
        <dbReference type="EMBL" id="TYL99623.1"/>
    </source>
</evidence>
<sequence length="186" mass="20299">MSVPLRLYITPFADRGVLEPAQWDCDTAKKALDVVNTIWSKAKIAFVISDCVMERPLDMAKSRRSSDEVLLGVLASRHDPDNAVHIYLVNSIPNLNAGGGSFPNGVPEPTSFVQWYGNDHASGRAWAHEIGHLMELDHVEIDYSNEKQAAQRVKNLMVPGLSAGSDLTSQQIGTAKGSKLVKRFGG</sequence>
<proteinExistence type="predicted"/>
<dbReference type="AlphaFoldDB" id="A0A5D3KQ82"/>
<dbReference type="InterPro" id="IPR024079">
    <property type="entry name" value="MetalloPept_cat_dom_sf"/>
</dbReference>
<dbReference type="EMBL" id="VSSS01000006">
    <property type="protein sequence ID" value="TYL99623.1"/>
    <property type="molecule type" value="Genomic_DNA"/>
</dbReference>
<dbReference type="GO" id="GO:0008237">
    <property type="term" value="F:metallopeptidase activity"/>
    <property type="evidence" value="ECO:0007669"/>
    <property type="project" value="InterPro"/>
</dbReference>
<accession>A0A5D3KQ82</accession>
<evidence type="ECO:0000313" key="2">
    <source>
        <dbReference type="Proteomes" id="UP000324758"/>
    </source>
</evidence>
<dbReference type="SUPFAM" id="SSF55486">
    <property type="entry name" value="Metalloproteases ('zincins'), catalytic domain"/>
    <property type="match status" value="1"/>
</dbReference>
<evidence type="ECO:0008006" key="3">
    <source>
        <dbReference type="Google" id="ProtNLM"/>
    </source>
</evidence>
<dbReference type="Gene3D" id="3.40.390.10">
    <property type="entry name" value="Collagenase (Catalytic Domain)"/>
    <property type="match status" value="1"/>
</dbReference>
<reference evidence="1 2" key="1">
    <citation type="submission" date="2019-08" db="EMBL/GenBank/DDBJ databases">
        <title>Bradyrhizobium hipponensis sp. nov., a rhizobium isolated from a Lupinus angustifolius root nodule in Tunisia.</title>
        <authorList>
            <person name="Off K."/>
            <person name="Rejili M."/>
            <person name="Mars M."/>
            <person name="Brachmann A."/>
            <person name="Marin M."/>
        </authorList>
    </citation>
    <scope>NUCLEOTIDE SEQUENCE [LARGE SCALE GENOMIC DNA]</scope>
    <source>
        <strain evidence="1 2">CTAW71</strain>
    </source>
</reference>
<dbReference type="Proteomes" id="UP000324758">
    <property type="component" value="Unassembled WGS sequence"/>
</dbReference>
<keyword evidence="2" id="KW-1185">Reference proteome</keyword>
<protein>
    <recommendedName>
        <fullName evidence="3">Peptidase M43 pregnancy-associated plasma-A domain-containing protein</fullName>
    </recommendedName>
</protein>